<dbReference type="RefSeq" id="WP_179634449.1">
    <property type="nucleotide sequence ID" value="NZ_JACCPZ010000030.1"/>
</dbReference>
<evidence type="ECO:0000256" key="1">
    <source>
        <dbReference type="ARBA" id="ARBA00000966"/>
    </source>
</evidence>
<reference evidence="9 10" key="1">
    <citation type="submission" date="2020-07" db="EMBL/GenBank/DDBJ databases">
        <title>Genomic Encyclopedia of Archaeal and Bacterial Type Strains, Phase II (KMG-II): from individual species to whole genera.</title>
        <authorList>
            <person name="Goeker M."/>
        </authorList>
    </citation>
    <scope>NUCLEOTIDE SEQUENCE [LARGE SCALE GENOMIC DNA]</scope>
    <source>
        <strain evidence="9 10">DSM 21226</strain>
    </source>
</reference>
<dbReference type="Pfam" id="PF01270">
    <property type="entry name" value="Glyco_hydro_8"/>
    <property type="match status" value="1"/>
</dbReference>
<gene>
    <name evidence="9" type="ORF">BDD16_002700</name>
</gene>
<dbReference type="Gene3D" id="1.50.10.10">
    <property type="match status" value="1"/>
</dbReference>
<evidence type="ECO:0000256" key="6">
    <source>
        <dbReference type="ARBA" id="ARBA00023295"/>
    </source>
</evidence>
<dbReference type="Proteomes" id="UP000518288">
    <property type="component" value="Unassembled WGS sequence"/>
</dbReference>
<evidence type="ECO:0000256" key="4">
    <source>
        <dbReference type="ARBA" id="ARBA00022801"/>
    </source>
</evidence>
<dbReference type="GO" id="GO:0030245">
    <property type="term" value="P:cellulose catabolic process"/>
    <property type="evidence" value="ECO:0007669"/>
    <property type="project" value="UniProtKB-KW"/>
</dbReference>
<dbReference type="EC" id="3.2.1.4" evidence="3"/>
<dbReference type="SUPFAM" id="SSF48208">
    <property type="entry name" value="Six-hairpin glycosidases"/>
    <property type="match status" value="1"/>
</dbReference>
<keyword evidence="4 9" id="KW-0378">Hydrolase</keyword>
<feature type="signal peptide" evidence="8">
    <location>
        <begin position="1"/>
        <end position="42"/>
    </location>
</feature>
<keyword evidence="5" id="KW-0136">Cellulose degradation</keyword>
<evidence type="ECO:0000256" key="7">
    <source>
        <dbReference type="ARBA" id="ARBA00023326"/>
    </source>
</evidence>
<organism evidence="9 10">
    <name type="scientific">Sphaerotilus montanus</name>
    <dbReference type="NCBI Taxonomy" id="522889"/>
    <lineage>
        <taxon>Bacteria</taxon>
        <taxon>Pseudomonadati</taxon>
        <taxon>Pseudomonadota</taxon>
        <taxon>Betaproteobacteria</taxon>
        <taxon>Burkholderiales</taxon>
        <taxon>Sphaerotilaceae</taxon>
        <taxon>Sphaerotilus</taxon>
    </lineage>
</organism>
<protein>
    <recommendedName>
        <fullName evidence="3">cellulase</fullName>
        <ecNumber evidence="3">3.2.1.4</ecNumber>
    </recommendedName>
</protein>
<dbReference type="InterPro" id="IPR012341">
    <property type="entry name" value="6hp_glycosidase-like_sf"/>
</dbReference>
<proteinExistence type="inferred from homology"/>
<evidence type="ECO:0000313" key="9">
    <source>
        <dbReference type="EMBL" id="NYG33714.1"/>
    </source>
</evidence>
<evidence type="ECO:0000256" key="8">
    <source>
        <dbReference type="SAM" id="SignalP"/>
    </source>
</evidence>
<feature type="chain" id="PRO_5031248631" description="cellulase" evidence="8">
    <location>
        <begin position="43"/>
        <end position="424"/>
    </location>
</feature>
<dbReference type="GO" id="GO:0008810">
    <property type="term" value="F:cellulase activity"/>
    <property type="evidence" value="ECO:0007669"/>
    <property type="project" value="UniProtKB-EC"/>
</dbReference>
<keyword evidence="8" id="KW-0732">Signal</keyword>
<comment type="catalytic activity">
    <reaction evidence="1">
        <text>Endohydrolysis of (1-&gt;4)-beta-D-glucosidic linkages in cellulose, lichenin and cereal beta-D-glucans.</text>
        <dbReference type="EC" id="3.2.1.4"/>
    </reaction>
</comment>
<sequence>MPCAAMPVHRPEPPCNPQRRRLLLRIGALTGGAGMLASTACAAPPAATRRTACDDFDALWAGFVATFVQPDGRVLDPDTEARISTSEGQAYGLFFALVADDRPRFDALLHWTRQNLCGGDMTARLPAWQWGRQRDGRWGVLDANAASDADLWLAWTLIEAARLWNTPALATEGRALLARIRTEEVVEVPGLGTMLLPGPQGFISADRRQWRFNPSYTPLHLLRGLASADPGGPWTVLAEQSVRTLPAVAPNGLAPDWATWTVQHSAPLRGHWIADTQHGDTGSYDAIRCYLWAGVAPADDPLRPALLQGLSGIQRHTRTATLPERFATRAAAGADPATVARGTAPPGFIAALQPYLAALGDCPGARLLAERLATVCAHPTTRLRYYDHALALFSAGWLQQRWRCDRHGRLQRAPSSSAPRCPTP</sequence>
<dbReference type="InterPro" id="IPR002037">
    <property type="entry name" value="Glyco_hydro_8"/>
</dbReference>
<comment type="caution">
    <text evidence="9">The sequence shown here is derived from an EMBL/GenBank/DDBJ whole genome shotgun (WGS) entry which is preliminary data.</text>
</comment>
<keyword evidence="10" id="KW-1185">Reference proteome</keyword>
<evidence type="ECO:0000256" key="3">
    <source>
        <dbReference type="ARBA" id="ARBA00012601"/>
    </source>
</evidence>
<dbReference type="EMBL" id="JACCFH010000001">
    <property type="protein sequence ID" value="NYG33714.1"/>
    <property type="molecule type" value="Genomic_DNA"/>
</dbReference>
<dbReference type="InterPro" id="IPR008928">
    <property type="entry name" value="6-hairpin_glycosidase_sf"/>
</dbReference>
<evidence type="ECO:0000313" key="10">
    <source>
        <dbReference type="Proteomes" id="UP000518288"/>
    </source>
</evidence>
<keyword evidence="6 9" id="KW-0326">Glycosidase</keyword>
<dbReference type="PRINTS" id="PR00735">
    <property type="entry name" value="GLHYDRLASE8"/>
</dbReference>
<name>A0A7Y9R163_9BURK</name>
<keyword evidence="7" id="KW-0624">Polysaccharide degradation</keyword>
<keyword evidence="7" id="KW-0119">Carbohydrate metabolism</keyword>
<dbReference type="NCBIfam" id="NF008305">
    <property type="entry name" value="PRK11097.1"/>
    <property type="match status" value="1"/>
</dbReference>
<evidence type="ECO:0000256" key="2">
    <source>
        <dbReference type="ARBA" id="ARBA00009209"/>
    </source>
</evidence>
<accession>A0A7Y9R163</accession>
<dbReference type="AlphaFoldDB" id="A0A7Y9R163"/>
<comment type="similarity">
    <text evidence="2">Belongs to the glycosyl hydrolase 8 (cellulase D) family.</text>
</comment>
<evidence type="ECO:0000256" key="5">
    <source>
        <dbReference type="ARBA" id="ARBA00023001"/>
    </source>
</evidence>